<evidence type="ECO:0000313" key="2">
    <source>
        <dbReference type="Proteomes" id="UP000051660"/>
    </source>
</evidence>
<dbReference type="AlphaFoldDB" id="A0A0R3N1G9"/>
<dbReference type="RefSeq" id="WP_057857436.1">
    <property type="nucleotide sequence ID" value="NZ_LLYB01000049.1"/>
</dbReference>
<proteinExistence type="predicted"/>
<evidence type="ECO:0000313" key="1">
    <source>
        <dbReference type="EMBL" id="KRR26146.1"/>
    </source>
</evidence>
<gene>
    <name evidence="1" type="ORF">CQ14_26925</name>
</gene>
<accession>A0A0R3N1G9</accession>
<protein>
    <submittedName>
        <fullName evidence="1">Uncharacterized protein</fullName>
    </submittedName>
</protein>
<comment type="caution">
    <text evidence="1">The sequence shown here is derived from an EMBL/GenBank/DDBJ whole genome shotgun (WGS) entry which is preliminary data.</text>
</comment>
<reference evidence="1 2" key="1">
    <citation type="submission" date="2014-03" db="EMBL/GenBank/DDBJ databases">
        <title>Bradyrhizobium valentinum sp. nov., isolated from effective nodules of Lupinus mariae-josephae, a lupine endemic of basic-lime soils in Eastern Spain.</title>
        <authorList>
            <person name="Duran D."/>
            <person name="Rey L."/>
            <person name="Navarro A."/>
            <person name="Busquets A."/>
            <person name="Imperial J."/>
            <person name="Ruiz-Argueso T."/>
        </authorList>
    </citation>
    <scope>NUCLEOTIDE SEQUENCE [LARGE SCALE GENOMIC DNA]</scope>
    <source>
        <strain evidence="1 2">CCBAU 23086</strain>
    </source>
</reference>
<dbReference type="EMBL" id="LLYB01000049">
    <property type="protein sequence ID" value="KRR26146.1"/>
    <property type="molecule type" value="Genomic_DNA"/>
</dbReference>
<dbReference type="OrthoDB" id="8235474at2"/>
<name>A0A0R3N1G9_9BRAD</name>
<sequence length="113" mass="12529">MPVGEYVSPDGRLKFLVTCPDGDWTVGFDGFPWHTHGSILAELSGQDEISAVERFLADLIGNVSVIALTRISGELTSVWVTDDPQGALRDCRKYGQDDETVEFRLWNGTRVDI</sequence>
<organism evidence="1 2">
    <name type="scientific">Bradyrhizobium lablabi</name>
    <dbReference type="NCBI Taxonomy" id="722472"/>
    <lineage>
        <taxon>Bacteria</taxon>
        <taxon>Pseudomonadati</taxon>
        <taxon>Pseudomonadota</taxon>
        <taxon>Alphaproteobacteria</taxon>
        <taxon>Hyphomicrobiales</taxon>
        <taxon>Nitrobacteraceae</taxon>
        <taxon>Bradyrhizobium</taxon>
    </lineage>
</organism>
<dbReference type="Proteomes" id="UP000051660">
    <property type="component" value="Unassembled WGS sequence"/>
</dbReference>